<dbReference type="OrthoDB" id="6432187at2759"/>
<dbReference type="Proteomes" id="UP000887013">
    <property type="component" value="Unassembled WGS sequence"/>
</dbReference>
<dbReference type="AlphaFoldDB" id="A0A8X6QLP2"/>
<protein>
    <submittedName>
        <fullName evidence="4">Dual 3',5'-cyclic-AMP and-GMP phosphodiesterase 11</fullName>
    </submittedName>
</protein>
<feature type="compositionally biased region" description="Polar residues" evidence="1">
    <location>
        <begin position="800"/>
        <end position="818"/>
    </location>
</feature>
<feature type="domain" description="DUF5641" evidence="2">
    <location>
        <begin position="689"/>
        <end position="781"/>
    </location>
</feature>
<evidence type="ECO:0000313" key="4">
    <source>
        <dbReference type="EMBL" id="GFU21261.1"/>
    </source>
</evidence>
<sequence>MLYPVVESCLPTEILKAWDRYRLNREDKEDDPVVSKDKVLENLMIFLRHEVEGEEHRFLAETSFGDGMKRKESRKPPLRDEPTAATLIANTSVGRNQCIFCERAHASQDCQKISNLAYEDRKGQVMRKRCCLVCLKPGHMAKRCHSSVKCLICGRRHYALLCPDLRKDKISSKSREVDEEQHSTETLLTNLPLERKIYLKTITVRLRHKNKEVCVRALMDDGSHHSYIEKSLVAELDLSPSGTEVLSQGLFGGGISPSVEYGRFIVTVESLDLSVENKEELLRFKEQTMQIMNAASFELRNWAHTGIKQLESQNVLGLKWDTETDELYCIHPEADKGISDTISKRKLLSIVNSIYDPIGFTSPATLLPKLLLQETWRNKLNWDEELPPDMQKRYQRWAKHFDLIESCRIPRKLFYGSFEKATLHIFTDASAHGVKEIRELTNVEDWRFVPGDVNPADIPSRPCNWFELLRSQWWEGPKWLYEPPEFWPYAEITLPEEALVEIRKSVAVNLNINTKECLGSRFLYFSSYPRIVRMTAWILRFCRNIRVNSDKLTKELSYEEIQRAEEALIRLIQSEWPSDIREKYTQTIQFYEENKILKVRSRLILGEDPEDFVRPTVLPDHPIVRRLIDYIHQKLHHAGVQTTLSHLRERFWIPRGRRVAIKPSDFIQDIKGTEVLDLDIVDAKHFRKRIRYLQNLRYQLRQRFQKEYLSELIRNPQLAPKRCNLPVGDIVLVGSDNVKRLNWPLGRVIEMFQGKDNIERVAKLRVSNGEIIRPIQRIYPLELSSSEIFEDVPAIVKSAPDTSSSAKQCSTSNDQFFQSEDLPKEQEETLKKTRLGRQIVPPKRLDL</sequence>
<organism evidence="4 5">
    <name type="scientific">Nephila pilipes</name>
    <name type="common">Giant wood spider</name>
    <name type="synonym">Nephila maculata</name>
    <dbReference type="NCBI Taxonomy" id="299642"/>
    <lineage>
        <taxon>Eukaryota</taxon>
        <taxon>Metazoa</taxon>
        <taxon>Ecdysozoa</taxon>
        <taxon>Arthropoda</taxon>
        <taxon>Chelicerata</taxon>
        <taxon>Arachnida</taxon>
        <taxon>Araneae</taxon>
        <taxon>Araneomorphae</taxon>
        <taxon>Entelegynae</taxon>
        <taxon>Araneoidea</taxon>
        <taxon>Nephilidae</taxon>
        <taxon>Nephila</taxon>
    </lineage>
</organism>
<dbReference type="Pfam" id="PF18701">
    <property type="entry name" value="DUF5641"/>
    <property type="match status" value="1"/>
</dbReference>
<evidence type="ECO:0000313" key="3">
    <source>
        <dbReference type="EMBL" id="GFT26725.1"/>
    </source>
</evidence>
<proteinExistence type="predicted"/>
<dbReference type="PANTHER" id="PTHR47331">
    <property type="entry name" value="PHD-TYPE DOMAIN-CONTAINING PROTEIN"/>
    <property type="match status" value="1"/>
</dbReference>
<dbReference type="InterPro" id="IPR040676">
    <property type="entry name" value="DUF5641"/>
</dbReference>
<feature type="region of interest" description="Disordered" evidence="1">
    <location>
        <begin position="800"/>
        <end position="847"/>
    </location>
</feature>
<evidence type="ECO:0000256" key="1">
    <source>
        <dbReference type="SAM" id="MobiDB-lite"/>
    </source>
</evidence>
<keyword evidence="5" id="KW-1185">Reference proteome</keyword>
<feature type="compositionally biased region" description="Basic and acidic residues" evidence="1">
    <location>
        <begin position="821"/>
        <end position="831"/>
    </location>
</feature>
<gene>
    <name evidence="4" type="primary">Pde11_0</name>
    <name evidence="4" type="ORF">NPIL_695591</name>
    <name evidence="3" type="ORF">NPIL_93651</name>
</gene>
<reference evidence="4" key="1">
    <citation type="submission" date="2020-08" db="EMBL/GenBank/DDBJ databases">
        <title>Multicomponent nature underlies the extraordinary mechanical properties of spider dragline silk.</title>
        <authorList>
            <person name="Kono N."/>
            <person name="Nakamura H."/>
            <person name="Mori M."/>
            <person name="Yoshida Y."/>
            <person name="Ohtoshi R."/>
            <person name="Malay A.D."/>
            <person name="Moran D.A.P."/>
            <person name="Tomita M."/>
            <person name="Numata K."/>
            <person name="Arakawa K."/>
        </authorList>
    </citation>
    <scope>NUCLEOTIDE SEQUENCE</scope>
</reference>
<evidence type="ECO:0000313" key="5">
    <source>
        <dbReference type="Proteomes" id="UP000887013"/>
    </source>
</evidence>
<dbReference type="EMBL" id="BMAW01031477">
    <property type="protein sequence ID" value="GFU21261.1"/>
    <property type="molecule type" value="Genomic_DNA"/>
</dbReference>
<comment type="caution">
    <text evidence="4">The sequence shown here is derived from an EMBL/GenBank/DDBJ whole genome shotgun (WGS) entry which is preliminary data.</text>
</comment>
<dbReference type="InterPro" id="IPR008042">
    <property type="entry name" value="Retrotrans_Pao"/>
</dbReference>
<name>A0A8X6QLP2_NEPPI</name>
<evidence type="ECO:0000259" key="2">
    <source>
        <dbReference type="Pfam" id="PF18701"/>
    </source>
</evidence>
<dbReference type="Pfam" id="PF05380">
    <property type="entry name" value="Peptidase_A17"/>
    <property type="match status" value="1"/>
</dbReference>
<accession>A0A8X6QLP2</accession>
<dbReference type="EMBL" id="BMAW01106919">
    <property type="protein sequence ID" value="GFT26725.1"/>
    <property type="molecule type" value="Genomic_DNA"/>
</dbReference>